<evidence type="ECO:0008006" key="7">
    <source>
        <dbReference type="Google" id="ProtNLM"/>
    </source>
</evidence>
<sequence length="283" mass="30978">MSPLLLLFLLLLLSSTSLQAQQKTTLGSSRTPEGPRSFWLSPSGDFTFGFRFIEGNASSYLLAIWFRKTTLVQVSSGSQLLLNSNGALSLQDSTGTEVWNPQVVGELQKTLQIPSCLLSIGVFLNTVVVPSGNLYDYYRSMAGNTTKLVFNATGMVYITLDNGTQISVTSGVTGSMLDYYHRATLDPNGVFRQYRCLKKVSNLSSQAWSVVVDFKPPNISDAQLTNDGSGICGFKSYCTFNGTNNQSICLCPEQYSFIEEETKYKAGPSKAKSEVGNRARPQK</sequence>
<protein>
    <recommendedName>
        <fullName evidence="7">Bulb-type lectin domain-containing protein</fullName>
    </recommendedName>
</protein>
<dbReference type="InterPro" id="IPR051343">
    <property type="entry name" value="G-type_lectin_kinases/EP1-like"/>
</dbReference>
<dbReference type="HOGENOM" id="CLU_984844_0_0_1"/>
<evidence type="ECO:0000313" key="6">
    <source>
        <dbReference type="Proteomes" id="UP000004995"/>
    </source>
</evidence>
<proteinExistence type="predicted"/>
<dbReference type="eggNOG" id="ENOG502QQEW">
    <property type="taxonomic scope" value="Eukaryota"/>
</dbReference>
<feature type="region of interest" description="Disordered" evidence="2">
    <location>
        <begin position="264"/>
        <end position="283"/>
    </location>
</feature>
<evidence type="ECO:0000256" key="1">
    <source>
        <dbReference type="ARBA" id="ARBA00022729"/>
    </source>
</evidence>
<dbReference type="OrthoDB" id="1930390at2759"/>
<reference evidence="5" key="3">
    <citation type="submission" date="2018-08" db="UniProtKB">
        <authorList>
            <consortium name="EnsemblPlants"/>
        </authorList>
    </citation>
    <scope>IDENTIFICATION</scope>
    <source>
        <strain evidence="5">Yugu1</strain>
    </source>
</reference>
<keyword evidence="6" id="KW-1185">Reference proteome</keyword>
<evidence type="ECO:0000313" key="5">
    <source>
        <dbReference type="EnsemblPlants" id="KQK96556"/>
    </source>
</evidence>
<dbReference type="PANTHER" id="PTHR47976:SF108">
    <property type="entry name" value="G-TYPE LECTIN S-RECEPTOR-LIKE SERINE_THREONINE-PROTEIN KINASE LECRK1"/>
    <property type="match status" value="1"/>
</dbReference>
<feature type="signal peptide" evidence="3">
    <location>
        <begin position="1"/>
        <end position="20"/>
    </location>
</feature>
<dbReference type="Gramene" id="KQK96556">
    <property type="protein sequence ID" value="KQK96556"/>
    <property type="gene ID" value="SETIT_012253mg"/>
</dbReference>
<feature type="chain" id="PRO_5010126636" description="Bulb-type lectin domain-containing protein" evidence="3">
    <location>
        <begin position="21"/>
        <end position="283"/>
    </location>
</feature>
<organism evidence="4">
    <name type="scientific">Setaria italica</name>
    <name type="common">Foxtail millet</name>
    <name type="synonym">Panicum italicum</name>
    <dbReference type="NCBI Taxonomy" id="4555"/>
    <lineage>
        <taxon>Eukaryota</taxon>
        <taxon>Viridiplantae</taxon>
        <taxon>Streptophyta</taxon>
        <taxon>Embryophyta</taxon>
        <taxon>Tracheophyta</taxon>
        <taxon>Spermatophyta</taxon>
        <taxon>Magnoliopsida</taxon>
        <taxon>Liliopsida</taxon>
        <taxon>Poales</taxon>
        <taxon>Poaceae</taxon>
        <taxon>PACMAD clade</taxon>
        <taxon>Panicoideae</taxon>
        <taxon>Panicodae</taxon>
        <taxon>Paniceae</taxon>
        <taxon>Cenchrinae</taxon>
        <taxon>Setaria</taxon>
    </lineage>
</organism>
<dbReference type="PANTHER" id="PTHR47976">
    <property type="entry name" value="G-TYPE LECTIN S-RECEPTOR-LIKE SERINE/THREONINE-PROTEIN KINASE SD2-5"/>
    <property type="match status" value="1"/>
</dbReference>
<dbReference type="EMBL" id="CM003534">
    <property type="protein sequence ID" value="RCV32868.1"/>
    <property type="molecule type" value="Genomic_DNA"/>
</dbReference>
<gene>
    <name evidence="4" type="ORF">SETIT_7G037500v2</name>
</gene>
<dbReference type="EnsemblPlants" id="KQK96556">
    <property type="protein sequence ID" value="KQK96556"/>
    <property type="gene ID" value="SETIT_012253mg"/>
</dbReference>
<evidence type="ECO:0000256" key="2">
    <source>
        <dbReference type="SAM" id="MobiDB-lite"/>
    </source>
</evidence>
<reference evidence="4" key="2">
    <citation type="submission" date="2015-07" db="EMBL/GenBank/DDBJ databases">
        <authorList>
            <person name="Noorani M."/>
        </authorList>
    </citation>
    <scope>NUCLEOTIDE SEQUENCE</scope>
    <source>
        <strain evidence="4">Yugu1</strain>
    </source>
</reference>
<dbReference type="EMBL" id="AGNK02004200">
    <property type="status" value="NOT_ANNOTATED_CDS"/>
    <property type="molecule type" value="Genomic_DNA"/>
</dbReference>
<accession>K3YDE8</accession>
<evidence type="ECO:0000256" key="3">
    <source>
        <dbReference type="SAM" id="SignalP"/>
    </source>
</evidence>
<dbReference type="AlphaFoldDB" id="K3YDE8"/>
<name>K3YDE8_SETIT</name>
<evidence type="ECO:0000313" key="4">
    <source>
        <dbReference type="EMBL" id="RCV32868.1"/>
    </source>
</evidence>
<reference evidence="4 6" key="1">
    <citation type="journal article" date="2012" name="Nat. Biotechnol.">
        <title>Reference genome sequence of the model plant Setaria.</title>
        <authorList>
            <person name="Bennetzen J.L."/>
            <person name="Schmutz J."/>
            <person name="Wang H."/>
            <person name="Percifield R."/>
            <person name="Hawkins J."/>
            <person name="Pontaroli A.C."/>
            <person name="Estep M."/>
            <person name="Feng L."/>
            <person name="Vaughn J.N."/>
            <person name="Grimwood J."/>
            <person name="Jenkins J."/>
            <person name="Barry K."/>
            <person name="Lindquist E."/>
            <person name="Hellsten U."/>
            <person name="Deshpande S."/>
            <person name="Wang X."/>
            <person name="Wu X."/>
            <person name="Mitros T."/>
            <person name="Triplett J."/>
            <person name="Yang X."/>
            <person name="Ye C.Y."/>
            <person name="Mauro-Herrera M."/>
            <person name="Wang L."/>
            <person name="Li P."/>
            <person name="Sharma M."/>
            <person name="Sharma R."/>
            <person name="Ronald P.C."/>
            <person name="Panaud O."/>
            <person name="Kellogg E.A."/>
            <person name="Brutnell T.P."/>
            <person name="Doust A.N."/>
            <person name="Tuskan G.A."/>
            <person name="Rokhsar D."/>
            <person name="Devos K.M."/>
        </authorList>
    </citation>
    <scope>NUCLEOTIDE SEQUENCE [LARGE SCALE GENOMIC DNA]</scope>
    <source>
        <strain evidence="6">cv. Yugu1</strain>
        <strain evidence="4">Yugu1</strain>
    </source>
</reference>
<dbReference type="Proteomes" id="UP000004995">
    <property type="component" value="Unassembled WGS sequence"/>
</dbReference>
<dbReference type="STRING" id="4555.K3YDE8"/>
<keyword evidence="1 3" id="KW-0732">Signal</keyword>
<dbReference type="OMA" id="PLENTRF"/>